<comment type="caution">
    <text evidence="1">The sequence shown here is derived from an EMBL/GenBank/DDBJ whole genome shotgun (WGS) entry which is preliminary data.</text>
</comment>
<dbReference type="AlphaFoldDB" id="X0VAF2"/>
<gene>
    <name evidence="1" type="ORF">S01H1_57810</name>
</gene>
<protein>
    <submittedName>
        <fullName evidence="1">Uncharacterized protein</fullName>
    </submittedName>
</protein>
<sequence>MTAIQSIIDGALWTNPGAKYSLMSLQDFAGDVEFLFVWFEESANVKVERFRNGRCAGDEDLTKGAARLLYKELLDAGLKVVARGDGS</sequence>
<accession>X0VAF2</accession>
<name>X0VAF2_9ZZZZ</name>
<dbReference type="EMBL" id="BARS01037725">
    <property type="protein sequence ID" value="GAG15099.1"/>
    <property type="molecule type" value="Genomic_DNA"/>
</dbReference>
<organism evidence="1">
    <name type="scientific">marine sediment metagenome</name>
    <dbReference type="NCBI Taxonomy" id="412755"/>
    <lineage>
        <taxon>unclassified sequences</taxon>
        <taxon>metagenomes</taxon>
        <taxon>ecological metagenomes</taxon>
    </lineage>
</organism>
<evidence type="ECO:0000313" key="1">
    <source>
        <dbReference type="EMBL" id="GAG15099.1"/>
    </source>
</evidence>
<proteinExistence type="predicted"/>
<reference evidence="1" key="1">
    <citation type="journal article" date="2014" name="Front. Microbiol.">
        <title>High frequency of phylogenetically diverse reductive dehalogenase-homologous genes in deep subseafloor sedimentary metagenomes.</title>
        <authorList>
            <person name="Kawai M."/>
            <person name="Futagami T."/>
            <person name="Toyoda A."/>
            <person name="Takaki Y."/>
            <person name="Nishi S."/>
            <person name="Hori S."/>
            <person name="Arai W."/>
            <person name="Tsubouchi T."/>
            <person name="Morono Y."/>
            <person name="Uchiyama I."/>
            <person name="Ito T."/>
            <person name="Fujiyama A."/>
            <person name="Inagaki F."/>
            <person name="Takami H."/>
        </authorList>
    </citation>
    <scope>NUCLEOTIDE SEQUENCE</scope>
    <source>
        <strain evidence="1">Expedition CK06-06</strain>
    </source>
</reference>